<dbReference type="Gene3D" id="3.80.10.10">
    <property type="entry name" value="Ribonuclease Inhibitor"/>
    <property type="match status" value="1"/>
</dbReference>
<dbReference type="EMBL" id="HG742408">
    <property type="protein sequence ID" value="CDP21316.1"/>
    <property type="molecule type" value="Genomic_DNA"/>
</dbReference>
<dbReference type="PANTHER" id="PTHR15140">
    <property type="entry name" value="TUBULIN-SPECIFIC CHAPERONE E"/>
    <property type="match status" value="1"/>
</dbReference>
<dbReference type="OMA" id="CFYREST"/>
<dbReference type="PhylomeDB" id="A0A068VKT1"/>
<dbReference type="AlphaFoldDB" id="A0A068VKT1"/>
<name>A0A068VKT1_COFCA</name>
<dbReference type="InterPro" id="IPR032675">
    <property type="entry name" value="LRR_dom_sf"/>
</dbReference>
<protein>
    <submittedName>
        <fullName evidence="1">DH200=94 genomic scaffold, scaffold_3324</fullName>
    </submittedName>
</protein>
<dbReference type="InParanoid" id="A0A068VKT1"/>
<dbReference type="Proteomes" id="UP000295252">
    <property type="component" value="Unassembled WGS sequence"/>
</dbReference>
<reference evidence="2" key="1">
    <citation type="journal article" date="2014" name="Science">
        <title>The coffee genome provides insight into the convergent evolution of caffeine biosynthesis.</title>
        <authorList>
            <person name="Denoeud F."/>
            <person name="Carretero-Paulet L."/>
            <person name="Dereeper A."/>
            <person name="Droc G."/>
            <person name="Guyot R."/>
            <person name="Pietrella M."/>
            <person name="Zheng C."/>
            <person name="Alberti A."/>
            <person name="Anthony F."/>
            <person name="Aprea G."/>
            <person name="Aury J.M."/>
            <person name="Bento P."/>
            <person name="Bernard M."/>
            <person name="Bocs S."/>
            <person name="Campa C."/>
            <person name="Cenci A."/>
            <person name="Combes M.C."/>
            <person name="Crouzillat D."/>
            <person name="Da Silva C."/>
            <person name="Daddiego L."/>
            <person name="De Bellis F."/>
            <person name="Dussert S."/>
            <person name="Garsmeur O."/>
            <person name="Gayraud T."/>
            <person name="Guignon V."/>
            <person name="Jahn K."/>
            <person name="Jamilloux V."/>
            <person name="Joet T."/>
            <person name="Labadie K."/>
            <person name="Lan T."/>
            <person name="Leclercq J."/>
            <person name="Lepelley M."/>
            <person name="Leroy T."/>
            <person name="Li L.T."/>
            <person name="Librado P."/>
            <person name="Lopez L."/>
            <person name="Munoz A."/>
            <person name="Noel B."/>
            <person name="Pallavicini A."/>
            <person name="Perrotta G."/>
            <person name="Poncet V."/>
            <person name="Pot D."/>
            <person name="Priyono X."/>
            <person name="Rigoreau M."/>
            <person name="Rouard M."/>
            <person name="Rozas J."/>
            <person name="Tranchant-Dubreuil C."/>
            <person name="VanBuren R."/>
            <person name="Zhang Q."/>
            <person name="Andrade A.C."/>
            <person name="Argout X."/>
            <person name="Bertrand B."/>
            <person name="de Kochko A."/>
            <person name="Graziosi G."/>
            <person name="Henry R.J."/>
            <person name="Jayarama X."/>
            <person name="Ming R."/>
            <person name="Nagai C."/>
            <person name="Rounsley S."/>
            <person name="Sankoff D."/>
            <person name="Giuliano G."/>
            <person name="Albert V.A."/>
            <person name="Wincker P."/>
            <person name="Lashermes P."/>
        </authorList>
    </citation>
    <scope>NUCLEOTIDE SEQUENCE [LARGE SCALE GENOMIC DNA]</scope>
    <source>
        <strain evidence="2">cv. DH200-94</strain>
    </source>
</reference>
<evidence type="ECO:0000313" key="1">
    <source>
        <dbReference type="EMBL" id="CDP21316.1"/>
    </source>
</evidence>
<evidence type="ECO:0000313" key="2">
    <source>
        <dbReference type="Proteomes" id="UP000295252"/>
    </source>
</evidence>
<organism evidence="1 2">
    <name type="scientific">Coffea canephora</name>
    <name type="common">Robusta coffee</name>
    <dbReference type="NCBI Taxonomy" id="49390"/>
    <lineage>
        <taxon>Eukaryota</taxon>
        <taxon>Viridiplantae</taxon>
        <taxon>Streptophyta</taxon>
        <taxon>Embryophyta</taxon>
        <taxon>Tracheophyta</taxon>
        <taxon>Spermatophyta</taxon>
        <taxon>Magnoliopsida</taxon>
        <taxon>eudicotyledons</taxon>
        <taxon>Gunneridae</taxon>
        <taxon>Pentapetalae</taxon>
        <taxon>asterids</taxon>
        <taxon>lamiids</taxon>
        <taxon>Gentianales</taxon>
        <taxon>Rubiaceae</taxon>
        <taxon>Ixoroideae</taxon>
        <taxon>Gardenieae complex</taxon>
        <taxon>Bertiereae - Coffeeae clade</taxon>
        <taxon>Coffeeae</taxon>
        <taxon>Coffea</taxon>
    </lineage>
</organism>
<dbReference type="PANTHER" id="PTHR15140:SF37">
    <property type="entry name" value="UBIQUITIN-LIKE DOMAIN-CONTAINING PROTEIN"/>
    <property type="match status" value="1"/>
</dbReference>
<dbReference type="Gramene" id="CDP21316">
    <property type="protein sequence ID" value="CDP21316"/>
    <property type="gene ID" value="GSCOC_T00004432001"/>
</dbReference>
<accession>A0A068VKT1</accession>
<dbReference type="SUPFAM" id="SSF52047">
    <property type="entry name" value="RNI-like"/>
    <property type="match status" value="1"/>
</dbReference>
<keyword evidence="2" id="KW-1185">Reference proteome</keyword>
<dbReference type="OrthoDB" id="1699485at2759"/>
<sequence length="178" mass="20750">MDWSAKCLKELFYLQELELLKLCFYRESTKIRRILFWDALPSNLRKLTISWSNQPWQNMTSIASLPKLEVLKLKNYAFQGPKWEPTEGGFRVLKHLLVEKTDLVSWEATSNHFPCLEHLVLKSCKYLKEVPYGITEISTLKRIELHNCSESAEISALSIEVESLDVVIKSDRQVFICI</sequence>
<gene>
    <name evidence="1" type="ORF">GSCOC_T00004432001</name>
</gene>
<proteinExistence type="predicted"/>